<dbReference type="AlphaFoldDB" id="A0ABC9BYS1"/>
<dbReference type="InterPro" id="IPR056423">
    <property type="entry name" value="BACK_BPM_SPOP"/>
</dbReference>
<dbReference type="CDD" id="cd00121">
    <property type="entry name" value="MATH"/>
    <property type="match status" value="1"/>
</dbReference>
<dbReference type="PANTHER" id="PTHR26379:SF438">
    <property type="entry name" value="OS08G0128700 PROTEIN"/>
    <property type="match status" value="1"/>
</dbReference>
<sequence length="327" mass="36276">MPASKTVWTSAPVTEQGTLVLDIVGYSLHKGVGKPIRSGKFTVGGHQWICSFYPDGHDSGLYPDYAAAALALCRPVPAATVVRASYELRLINQSTGLSVPLYKGGPRNDRLKLEYGITVIKEPLQTESRLSIGIDVPPSDIADQFGRLLETKVGVDVSFSEGSETFTMHRLVLAARSPVFEAELYGPMREAGSESKVIRDMQPDVFRAFLHFIYTDSLPPLDDLETGDREELIRHLLVAADRYAMERLKLICQSILCRNLNVQTLATTVALADQHHCDRLKDACIEFLTCSDVFDAVVATKDYKNLKRTCPSVVIDILEKKSRFRQA</sequence>
<evidence type="ECO:0000256" key="2">
    <source>
        <dbReference type="ARBA" id="ARBA00010846"/>
    </source>
</evidence>
<comment type="similarity">
    <text evidence="2">Belongs to the Tdpoz family.</text>
</comment>
<dbReference type="CDD" id="cd18280">
    <property type="entry name" value="BTB_POZ_BPM_plant"/>
    <property type="match status" value="1"/>
</dbReference>
<dbReference type="EMBL" id="OZ075138">
    <property type="protein sequence ID" value="CAL5011113.1"/>
    <property type="molecule type" value="Genomic_DNA"/>
</dbReference>
<dbReference type="SUPFAM" id="SSF54695">
    <property type="entry name" value="POZ domain"/>
    <property type="match status" value="1"/>
</dbReference>
<organism evidence="4 5">
    <name type="scientific">Urochloa decumbens</name>
    <dbReference type="NCBI Taxonomy" id="240449"/>
    <lineage>
        <taxon>Eukaryota</taxon>
        <taxon>Viridiplantae</taxon>
        <taxon>Streptophyta</taxon>
        <taxon>Embryophyta</taxon>
        <taxon>Tracheophyta</taxon>
        <taxon>Spermatophyta</taxon>
        <taxon>Magnoliopsida</taxon>
        <taxon>Liliopsida</taxon>
        <taxon>Poales</taxon>
        <taxon>Poaceae</taxon>
        <taxon>PACMAD clade</taxon>
        <taxon>Panicoideae</taxon>
        <taxon>Panicodae</taxon>
        <taxon>Paniceae</taxon>
        <taxon>Melinidinae</taxon>
        <taxon>Urochloa</taxon>
    </lineage>
</organism>
<protein>
    <recommendedName>
        <fullName evidence="3">BTB domain-containing protein</fullName>
    </recommendedName>
</protein>
<proteinExistence type="inferred from homology"/>
<evidence type="ECO:0000259" key="3">
    <source>
        <dbReference type="PROSITE" id="PS50097"/>
    </source>
</evidence>
<dbReference type="InterPro" id="IPR045005">
    <property type="entry name" value="BPM1-6"/>
</dbReference>
<dbReference type="InterPro" id="IPR000210">
    <property type="entry name" value="BTB/POZ_dom"/>
</dbReference>
<dbReference type="Proteomes" id="UP001497457">
    <property type="component" value="Chromosome 28b"/>
</dbReference>
<accession>A0ABC9BYS1</accession>
<dbReference type="SUPFAM" id="SSF49599">
    <property type="entry name" value="TRAF domain-like"/>
    <property type="match status" value="1"/>
</dbReference>
<dbReference type="Pfam" id="PF22486">
    <property type="entry name" value="MATH_2"/>
    <property type="match status" value="1"/>
</dbReference>
<dbReference type="InterPro" id="IPR008974">
    <property type="entry name" value="TRAF-like"/>
</dbReference>
<dbReference type="Pfam" id="PF24570">
    <property type="entry name" value="BACK_BPM_SPOP"/>
    <property type="match status" value="1"/>
</dbReference>
<dbReference type="PROSITE" id="PS50097">
    <property type="entry name" value="BTB"/>
    <property type="match status" value="1"/>
</dbReference>
<name>A0ABC9BYS1_9POAL</name>
<comment type="pathway">
    <text evidence="1">Protein modification; protein ubiquitination.</text>
</comment>
<reference evidence="4 5" key="2">
    <citation type="submission" date="2024-10" db="EMBL/GenBank/DDBJ databases">
        <authorList>
            <person name="Ryan C."/>
        </authorList>
    </citation>
    <scope>NUCLEOTIDE SEQUENCE [LARGE SCALE GENOMIC DNA]</scope>
</reference>
<evidence type="ECO:0000256" key="1">
    <source>
        <dbReference type="ARBA" id="ARBA00004906"/>
    </source>
</evidence>
<dbReference type="SMART" id="SM00225">
    <property type="entry name" value="BTB"/>
    <property type="match status" value="1"/>
</dbReference>
<evidence type="ECO:0000313" key="4">
    <source>
        <dbReference type="EMBL" id="CAL5011113.1"/>
    </source>
</evidence>
<feature type="domain" description="BTB" evidence="3">
    <location>
        <begin position="155"/>
        <end position="222"/>
    </location>
</feature>
<dbReference type="Gene3D" id="3.30.710.10">
    <property type="entry name" value="Potassium Channel Kv1.1, Chain A"/>
    <property type="match status" value="1"/>
</dbReference>
<dbReference type="InterPro" id="IPR011333">
    <property type="entry name" value="SKP1/BTB/POZ_sf"/>
</dbReference>
<dbReference type="InterPro" id="IPR002083">
    <property type="entry name" value="MATH/TRAF_dom"/>
</dbReference>
<reference evidence="5" key="1">
    <citation type="submission" date="2024-06" db="EMBL/GenBank/DDBJ databases">
        <authorList>
            <person name="Ryan C."/>
        </authorList>
    </citation>
    <scope>NUCLEOTIDE SEQUENCE [LARGE SCALE GENOMIC DNA]</scope>
</reference>
<gene>
    <name evidence="4" type="ORF">URODEC1_LOCUS70305</name>
</gene>
<dbReference type="Gene3D" id="2.60.210.10">
    <property type="entry name" value="Apoptosis, Tumor Necrosis Factor Receptor Associated Protein 2, Chain A"/>
    <property type="match status" value="1"/>
</dbReference>
<dbReference type="PANTHER" id="PTHR26379">
    <property type="entry name" value="BTB/POZ AND MATH DOMAIN-CONTAINING PROTEIN 1"/>
    <property type="match status" value="1"/>
</dbReference>
<evidence type="ECO:0000313" key="5">
    <source>
        <dbReference type="Proteomes" id="UP001497457"/>
    </source>
</evidence>
<dbReference type="Pfam" id="PF00651">
    <property type="entry name" value="BTB"/>
    <property type="match status" value="1"/>
</dbReference>
<dbReference type="Gene3D" id="1.25.40.420">
    <property type="match status" value="1"/>
</dbReference>
<keyword evidence="5" id="KW-1185">Reference proteome</keyword>